<evidence type="ECO:0000313" key="2">
    <source>
        <dbReference type="EMBL" id="GFB11286.1"/>
    </source>
</evidence>
<gene>
    <name evidence="2" type="ORF">Tci_683257</name>
</gene>
<feature type="region of interest" description="Disordered" evidence="1">
    <location>
        <begin position="1"/>
        <end position="44"/>
    </location>
</feature>
<reference evidence="2" key="1">
    <citation type="journal article" date="2019" name="Sci. Rep.">
        <title>Draft genome of Tanacetum cinerariifolium, the natural source of mosquito coil.</title>
        <authorList>
            <person name="Yamashiro T."/>
            <person name="Shiraishi A."/>
            <person name="Satake H."/>
            <person name="Nakayama K."/>
        </authorList>
    </citation>
    <scope>NUCLEOTIDE SEQUENCE</scope>
</reference>
<proteinExistence type="predicted"/>
<accession>A0A699L0G7</accession>
<organism evidence="2">
    <name type="scientific">Tanacetum cinerariifolium</name>
    <name type="common">Dalmatian daisy</name>
    <name type="synonym">Chrysanthemum cinerariifolium</name>
    <dbReference type="NCBI Taxonomy" id="118510"/>
    <lineage>
        <taxon>Eukaryota</taxon>
        <taxon>Viridiplantae</taxon>
        <taxon>Streptophyta</taxon>
        <taxon>Embryophyta</taxon>
        <taxon>Tracheophyta</taxon>
        <taxon>Spermatophyta</taxon>
        <taxon>Magnoliopsida</taxon>
        <taxon>eudicotyledons</taxon>
        <taxon>Gunneridae</taxon>
        <taxon>Pentapetalae</taxon>
        <taxon>asterids</taxon>
        <taxon>campanulids</taxon>
        <taxon>Asterales</taxon>
        <taxon>Asteraceae</taxon>
        <taxon>Asteroideae</taxon>
        <taxon>Anthemideae</taxon>
        <taxon>Anthemidinae</taxon>
        <taxon>Tanacetum</taxon>
    </lineage>
</organism>
<sequence>VLPSSPVLTQSPVSDSQDFFPSEEISPKDIETSISPSSSVRSSSPIRLTISPLDYPFNKCIFAELNNSLWIIPRPLGEEPVPEELNESDTC</sequence>
<dbReference type="EMBL" id="BKCJ010554755">
    <property type="protein sequence ID" value="GFB11286.1"/>
    <property type="molecule type" value="Genomic_DNA"/>
</dbReference>
<evidence type="ECO:0000256" key="1">
    <source>
        <dbReference type="SAM" id="MobiDB-lite"/>
    </source>
</evidence>
<feature type="compositionally biased region" description="Polar residues" evidence="1">
    <location>
        <begin position="1"/>
        <end position="19"/>
    </location>
</feature>
<name>A0A699L0G7_TANCI</name>
<feature type="compositionally biased region" description="Low complexity" evidence="1">
    <location>
        <begin position="33"/>
        <end position="44"/>
    </location>
</feature>
<protein>
    <submittedName>
        <fullName evidence="2">Uncharacterized protein</fullName>
    </submittedName>
</protein>
<feature type="non-terminal residue" evidence="2">
    <location>
        <position position="1"/>
    </location>
</feature>
<comment type="caution">
    <text evidence="2">The sequence shown here is derived from an EMBL/GenBank/DDBJ whole genome shotgun (WGS) entry which is preliminary data.</text>
</comment>
<dbReference type="AlphaFoldDB" id="A0A699L0G7"/>